<keyword evidence="1" id="KW-0732">Signal</keyword>
<evidence type="ECO:0000313" key="4">
    <source>
        <dbReference type="Proteomes" id="UP000824037"/>
    </source>
</evidence>
<feature type="signal peptide" evidence="1">
    <location>
        <begin position="1"/>
        <end position="20"/>
    </location>
</feature>
<dbReference type="Pfam" id="PF03724">
    <property type="entry name" value="META"/>
    <property type="match status" value="1"/>
</dbReference>
<dbReference type="PROSITE" id="PS51257">
    <property type="entry name" value="PROKAR_LIPOPROTEIN"/>
    <property type="match status" value="1"/>
</dbReference>
<dbReference type="InterPro" id="IPR038670">
    <property type="entry name" value="HslJ-like_sf"/>
</dbReference>
<dbReference type="Gene3D" id="2.40.128.270">
    <property type="match status" value="1"/>
</dbReference>
<dbReference type="Proteomes" id="UP000824037">
    <property type="component" value="Unassembled WGS sequence"/>
</dbReference>
<name>A0A9D2J3Y0_9MICO</name>
<proteinExistence type="predicted"/>
<feature type="chain" id="PRO_5039326559" evidence="1">
    <location>
        <begin position="21"/>
        <end position="118"/>
    </location>
</feature>
<protein>
    <submittedName>
        <fullName evidence="3">META domain-containing protein</fullName>
    </submittedName>
</protein>
<evidence type="ECO:0000313" key="3">
    <source>
        <dbReference type="EMBL" id="HIZ35362.1"/>
    </source>
</evidence>
<reference evidence="3" key="2">
    <citation type="submission" date="2021-04" db="EMBL/GenBank/DDBJ databases">
        <authorList>
            <person name="Gilroy R."/>
        </authorList>
    </citation>
    <scope>NUCLEOTIDE SEQUENCE</scope>
    <source>
        <strain evidence="3">ChiGjej4B4-7305</strain>
    </source>
</reference>
<gene>
    <name evidence="3" type="ORF">H9815_06255</name>
</gene>
<feature type="domain" description="DUF306" evidence="2">
    <location>
        <begin position="37"/>
        <end position="112"/>
    </location>
</feature>
<accession>A0A9D2J3Y0</accession>
<reference evidence="3" key="1">
    <citation type="journal article" date="2021" name="PeerJ">
        <title>Extensive microbial diversity within the chicken gut microbiome revealed by metagenomics and culture.</title>
        <authorList>
            <person name="Gilroy R."/>
            <person name="Ravi A."/>
            <person name="Getino M."/>
            <person name="Pursley I."/>
            <person name="Horton D.L."/>
            <person name="Alikhan N.F."/>
            <person name="Baker D."/>
            <person name="Gharbi K."/>
            <person name="Hall N."/>
            <person name="Watson M."/>
            <person name="Adriaenssens E.M."/>
            <person name="Foster-Nyarko E."/>
            <person name="Jarju S."/>
            <person name="Secka A."/>
            <person name="Antonio M."/>
            <person name="Oren A."/>
            <person name="Chaudhuri R.R."/>
            <person name="La Ragione R."/>
            <person name="Hildebrand F."/>
            <person name="Pallen M.J."/>
        </authorList>
    </citation>
    <scope>NUCLEOTIDE SEQUENCE</scope>
    <source>
        <strain evidence="3">ChiGjej4B4-7305</strain>
    </source>
</reference>
<dbReference type="AlphaFoldDB" id="A0A9D2J3Y0"/>
<evidence type="ECO:0000256" key="1">
    <source>
        <dbReference type="SAM" id="SignalP"/>
    </source>
</evidence>
<dbReference type="InterPro" id="IPR005184">
    <property type="entry name" value="DUF306_Meta_HslJ"/>
</dbReference>
<sequence>MRHLRRTLALVTACLLAVLAAGCGAVSDSPEGTWTGAEGTELELTVEGMVTGTDGCNHISGTWEQDGETVTFNGMVGTLMACMDVDIWLSDPATATIDGDTMVVFNAEGTELGELQRA</sequence>
<dbReference type="EMBL" id="DXBY01000105">
    <property type="protein sequence ID" value="HIZ35362.1"/>
    <property type="molecule type" value="Genomic_DNA"/>
</dbReference>
<evidence type="ECO:0000259" key="2">
    <source>
        <dbReference type="Pfam" id="PF03724"/>
    </source>
</evidence>
<comment type="caution">
    <text evidence="3">The sequence shown here is derived from an EMBL/GenBank/DDBJ whole genome shotgun (WGS) entry which is preliminary data.</text>
</comment>
<organism evidence="3 4">
    <name type="scientific">Candidatus Ruania gallistercoris</name>
    <dbReference type="NCBI Taxonomy" id="2838746"/>
    <lineage>
        <taxon>Bacteria</taxon>
        <taxon>Bacillati</taxon>
        <taxon>Actinomycetota</taxon>
        <taxon>Actinomycetes</taxon>
        <taxon>Micrococcales</taxon>
        <taxon>Ruaniaceae</taxon>
        <taxon>Ruania</taxon>
    </lineage>
</organism>